<dbReference type="Proteomes" id="UP000002195">
    <property type="component" value="Unassembled WGS sequence"/>
</dbReference>
<feature type="region of interest" description="Disordered" evidence="1">
    <location>
        <begin position="39"/>
        <end position="73"/>
    </location>
</feature>
<keyword evidence="2" id="KW-0812">Transmembrane</keyword>
<dbReference type="PANTHER" id="PTHR31902:SF14">
    <property type="entry name" value="ACTIN PATCHES DISTAL PROTEIN 1"/>
    <property type="match status" value="1"/>
</dbReference>
<dbReference type="InterPro" id="IPR036249">
    <property type="entry name" value="Thioredoxin-like_sf"/>
</dbReference>
<evidence type="ECO:0000313" key="4">
    <source>
        <dbReference type="Proteomes" id="UP000002195"/>
    </source>
</evidence>
<keyword evidence="4" id="KW-1185">Reference proteome</keyword>
<dbReference type="Gene3D" id="3.40.30.10">
    <property type="entry name" value="Glutaredoxin"/>
    <property type="match status" value="1"/>
</dbReference>
<feature type="compositionally biased region" description="Low complexity" evidence="1">
    <location>
        <begin position="44"/>
        <end position="53"/>
    </location>
</feature>
<comment type="caution">
    <text evidence="3">The sequence shown here is derived from an EMBL/GenBank/DDBJ whole genome shotgun (WGS) entry which is preliminary data.</text>
</comment>
<dbReference type="GeneID" id="8617762"/>
<evidence type="ECO:0000256" key="1">
    <source>
        <dbReference type="SAM" id="MobiDB-lite"/>
    </source>
</evidence>
<dbReference type="RefSeq" id="XP_646789.1">
    <property type="nucleotide sequence ID" value="XM_641697.1"/>
</dbReference>
<reference evidence="3 4" key="1">
    <citation type="journal article" date="2005" name="Nature">
        <title>The genome of the social amoeba Dictyostelium discoideum.</title>
        <authorList>
            <consortium name="The Dictyostelium discoideum Sequencing Consortium"/>
            <person name="Eichinger L."/>
            <person name="Pachebat J.A."/>
            <person name="Glockner G."/>
            <person name="Rajandream M.A."/>
            <person name="Sucgang R."/>
            <person name="Berriman M."/>
            <person name="Song J."/>
            <person name="Olsen R."/>
            <person name="Szafranski K."/>
            <person name="Xu Q."/>
            <person name="Tunggal B."/>
            <person name="Kummerfeld S."/>
            <person name="Madera M."/>
            <person name="Konfortov B.A."/>
            <person name="Rivero F."/>
            <person name="Bankier A.T."/>
            <person name="Lehmann R."/>
            <person name="Hamlin N."/>
            <person name="Davies R."/>
            <person name="Gaudet P."/>
            <person name="Fey P."/>
            <person name="Pilcher K."/>
            <person name="Chen G."/>
            <person name="Saunders D."/>
            <person name="Sodergren E."/>
            <person name="Davis P."/>
            <person name="Kerhornou A."/>
            <person name="Nie X."/>
            <person name="Hall N."/>
            <person name="Anjard C."/>
            <person name="Hemphill L."/>
            <person name="Bason N."/>
            <person name="Farbrother P."/>
            <person name="Desany B."/>
            <person name="Just E."/>
            <person name="Morio T."/>
            <person name="Rost R."/>
            <person name="Churcher C."/>
            <person name="Cooper J."/>
            <person name="Haydock S."/>
            <person name="van Driessche N."/>
            <person name="Cronin A."/>
            <person name="Goodhead I."/>
            <person name="Muzny D."/>
            <person name="Mourier T."/>
            <person name="Pain A."/>
            <person name="Lu M."/>
            <person name="Harper D."/>
            <person name="Lindsay R."/>
            <person name="Hauser H."/>
            <person name="James K."/>
            <person name="Quiles M."/>
            <person name="Madan Babu M."/>
            <person name="Saito T."/>
            <person name="Buchrieser C."/>
            <person name="Wardroper A."/>
            <person name="Felder M."/>
            <person name="Thangavelu M."/>
            <person name="Johnson D."/>
            <person name="Knights A."/>
            <person name="Loulseged H."/>
            <person name="Mungall K."/>
            <person name="Oliver K."/>
            <person name="Price C."/>
            <person name="Quail M.A."/>
            <person name="Urushihara H."/>
            <person name="Hernandez J."/>
            <person name="Rabbinowitsch E."/>
            <person name="Steffen D."/>
            <person name="Sanders M."/>
            <person name="Ma J."/>
            <person name="Kohara Y."/>
            <person name="Sharp S."/>
            <person name="Simmonds M."/>
            <person name="Spiegler S."/>
            <person name="Tivey A."/>
            <person name="Sugano S."/>
            <person name="White B."/>
            <person name="Walker D."/>
            <person name="Woodward J."/>
            <person name="Winckler T."/>
            <person name="Tanaka Y."/>
            <person name="Shaulsky G."/>
            <person name="Schleicher M."/>
            <person name="Weinstock G."/>
            <person name="Rosenthal A."/>
            <person name="Cox E.C."/>
            <person name="Chisholm R.L."/>
            <person name="Gibbs R."/>
            <person name="Loomis W.F."/>
            <person name="Platzer M."/>
            <person name="Kay R.R."/>
            <person name="Williams J."/>
            <person name="Dear P.H."/>
            <person name="Noegel A.A."/>
            <person name="Barrell B."/>
            <person name="Kuspa A."/>
        </authorList>
    </citation>
    <scope>NUCLEOTIDE SEQUENCE [LARGE SCALE GENOMIC DNA]</scope>
    <source>
        <strain evidence="3 4">AX4</strain>
    </source>
</reference>
<dbReference type="InterPro" id="IPR009737">
    <property type="entry name" value="Aim32/Apd1-like"/>
</dbReference>
<dbReference type="Pfam" id="PF06999">
    <property type="entry name" value="Suc_Fer-like"/>
    <property type="match status" value="1"/>
</dbReference>
<dbReference type="VEuPathDB" id="AmoebaDB:DDB_G0270420"/>
<dbReference type="KEGG" id="ddi:DDB_G0270420"/>
<dbReference type="AlphaFoldDB" id="Q55BP2"/>
<evidence type="ECO:0000256" key="2">
    <source>
        <dbReference type="SAM" id="Phobius"/>
    </source>
</evidence>
<organism evidence="3 4">
    <name type="scientific">Dictyostelium discoideum</name>
    <name type="common">Social amoeba</name>
    <dbReference type="NCBI Taxonomy" id="44689"/>
    <lineage>
        <taxon>Eukaryota</taxon>
        <taxon>Amoebozoa</taxon>
        <taxon>Evosea</taxon>
        <taxon>Eumycetozoa</taxon>
        <taxon>Dictyostelia</taxon>
        <taxon>Dictyosteliales</taxon>
        <taxon>Dictyosteliaceae</taxon>
        <taxon>Dictyostelium</taxon>
    </lineage>
</organism>
<dbReference type="EMBL" id="AAFI02000005">
    <property type="protein sequence ID" value="EAL72560.1"/>
    <property type="molecule type" value="Genomic_DNA"/>
</dbReference>
<name>Q55BP2_DICDI</name>
<dbReference type="CDD" id="cd03062">
    <property type="entry name" value="TRX_Fd_Sucrase"/>
    <property type="match status" value="1"/>
</dbReference>
<gene>
    <name evidence="3" type="ORF">DDB_G0270420</name>
</gene>
<keyword evidence="2" id="KW-0472">Membrane</keyword>
<dbReference type="InParanoid" id="Q55BP2"/>
<dbReference type="HOGENOM" id="CLU_867205_0_0_1"/>
<dbReference type="dictyBase" id="DDB_G0270420"/>
<evidence type="ECO:0000313" key="3">
    <source>
        <dbReference type="EMBL" id="EAL72560.1"/>
    </source>
</evidence>
<dbReference type="PANTHER" id="PTHR31902">
    <property type="entry name" value="ACTIN PATCHES DISTAL PROTEIN 1"/>
    <property type="match status" value="1"/>
</dbReference>
<dbReference type="SUPFAM" id="SSF52833">
    <property type="entry name" value="Thioredoxin-like"/>
    <property type="match status" value="1"/>
</dbReference>
<dbReference type="PhylomeDB" id="Q55BP2"/>
<protein>
    <submittedName>
        <fullName evidence="3">Sucraseferredoxin-like family protein</fullName>
    </submittedName>
</protein>
<sequence>MSRENLKILTLAATIGFSVAVTTFLFRYYSNNNHNLSSFNVQENNTPTTKSTPTPTPAPEPSTNSNVNKGQRQQPQILDIEELIAKCGFCRPEMVDSNRETPNNSISTYHRHYFICTGIPSEEWPAKLYSATPLLESFQQVMKKYENNPRKNQIINATDIQPLNKDSLDVIIFPEMVKLVGLTPNTMEKVLTYFQDNDTIDLSTFPMEIQVEQLSGKYIFICTHKQKDQRCGYCGPILVDQLRDQIKERSLEKEIQVFGTSHVGGHKYAGNVLVFPPGNWYGYVTPDDVSSIIDSTISGEVIQKLHRGTMGTEIPKKEKKH</sequence>
<accession>Q55BP2</accession>
<proteinExistence type="predicted"/>
<dbReference type="eggNOG" id="ENOG502RJU3">
    <property type="taxonomic scope" value="Eukaryota"/>
</dbReference>
<dbReference type="GlyGen" id="Q55BP2">
    <property type="glycosylation" value="1 site"/>
</dbReference>
<dbReference type="SMR" id="Q55BP2"/>
<dbReference type="PaxDb" id="44689-DDB0302557"/>
<dbReference type="OMA" id="GYCGPIL"/>
<keyword evidence="2" id="KW-1133">Transmembrane helix</keyword>
<dbReference type="STRING" id="44689.Q55BP2"/>
<feature type="transmembrane region" description="Helical" evidence="2">
    <location>
        <begin position="9"/>
        <end position="29"/>
    </location>
</feature>